<protein>
    <submittedName>
        <fullName evidence="6">IclR family transcriptional regulator</fullName>
    </submittedName>
</protein>
<dbReference type="InterPro" id="IPR014757">
    <property type="entry name" value="Tscrpt_reg_IclR_C"/>
</dbReference>
<organism evidence="6 7">
    <name type="scientific">Paractinoplanes durhamensis</name>
    <dbReference type="NCBI Taxonomy" id="113563"/>
    <lineage>
        <taxon>Bacteria</taxon>
        <taxon>Bacillati</taxon>
        <taxon>Actinomycetota</taxon>
        <taxon>Actinomycetes</taxon>
        <taxon>Micromonosporales</taxon>
        <taxon>Micromonosporaceae</taxon>
        <taxon>Paractinoplanes</taxon>
    </lineage>
</organism>
<proteinExistence type="predicted"/>
<dbReference type="Pfam" id="PF01614">
    <property type="entry name" value="IclR_C"/>
    <property type="match status" value="1"/>
</dbReference>
<name>A0ABQ3YZX1_9ACTN</name>
<evidence type="ECO:0000259" key="4">
    <source>
        <dbReference type="PROSITE" id="PS51077"/>
    </source>
</evidence>
<dbReference type="PROSITE" id="PS51078">
    <property type="entry name" value="ICLR_ED"/>
    <property type="match status" value="1"/>
</dbReference>
<dbReference type="InterPro" id="IPR036388">
    <property type="entry name" value="WH-like_DNA-bd_sf"/>
</dbReference>
<comment type="caution">
    <text evidence="6">The sequence shown here is derived from an EMBL/GenBank/DDBJ whole genome shotgun (WGS) entry which is preliminary data.</text>
</comment>
<dbReference type="CDD" id="cd00090">
    <property type="entry name" value="HTH_ARSR"/>
    <property type="match status" value="1"/>
</dbReference>
<evidence type="ECO:0000259" key="5">
    <source>
        <dbReference type="PROSITE" id="PS51078"/>
    </source>
</evidence>
<keyword evidence="7" id="KW-1185">Reference proteome</keyword>
<dbReference type="SMART" id="SM00346">
    <property type="entry name" value="HTH_ICLR"/>
    <property type="match status" value="1"/>
</dbReference>
<dbReference type="PANTHER" id="PTHR30136">
    <property type="entry name" value="HELIX-TURN-HELIX TRANSCRIPTIONAL REGULATOR, ICLR FAMILY"/>
    <property type="match status" value="1"/>
</dbReference>
<evidence type="ECO:0000313" key="6">
    <source>
        <dbReference type="EMBL" id="GIE03111.1"/>
    </source>
</evidence>
<dbReference type="PROSITE" id="PS51077">
    <property type="entry name" value="HTH_ICLR"/>
    <property type="match status" value="1"/>
</dbReference>
<dbReference type="SUPFAM" id="SSF55781">
    <property type="entry name" value="GAF domain-like"/>
    <property type="match status" value="1"/>
</dbReference>
<dbReference type="InterPro" id="IPR005471">
    <property type="entry name" value="Tscrpt_reg_IclR_N"/>
</dbReference>
<accession>A0ABQ3YZX1</accession>
<dbReference type="InterPro" id="IPR029016">
    <property type="entry name" value="GAF-like_dom_sf"/>
</dbReference>
<dbReference type="InterPro" id="IPR011991">
    <property type="entry name" value="ArsR-like_HTH"/>
</dbReference>
<evidence type="ECO:0000256" key="3">
    <source>
        <dbReference type="ARBA" id="ARBA00023163"/>
    </source>
</evidence>
<dbReference type="Gene3D" id="1.10.10.10">
    <property type="entry name" value="Winged helix-like DNA-binding domain superfamily/Winged helix DNA-binding domain"/>
    <property type="match status" value="1"/>
</dbReference>
<dbReference type="EMBL" id="BOML01000036">
    <property type="protein sequence ID" value="GIE03111.1"/>
    <property type="molecule type" value="Genomic_DNA"/>
</dbReference>
<sequence>MGYSRAVPGMIQSIERSSAVLRLLAAGPDRLRVKEIADALGLPKSTAHGILRTLEHVGFVEQDPRTTRYRLGRGLLDLGGAGMDVNELRSRALDWADALAARSVEAVRIGVLDPSGVRVIHHVFRPDDTTQAMDVGLVIPAHATSMGKVLLAYDVLAADAVGRGGLDAYTRKTVTTPRELARDLAEIRAQGWGCAVEEWEPGRAGIAAPMRIYGGLVVGAIGVYGPVERICDSRLRPRTALVEQVCATARAVSRDLTGPRS</sequence>
<feature type="domain" description="IclR-ED" evidence="5">
    <location>
        <begin position="74"/>
        <end position="258"/>
    </location>
</feature>
<dbReference type="Proteomes" id="UP000637628">
    <property type="component" value="Unassembled WGS sequence"/>
</dbReference>
<dbReference type="Pfam" id="PF09339">
    <property type="entry name" value="HTH_IclR"/>
    <property type="match status" value="1"/>
</dbReference>
<keyword evidence="1" id="KW-0805">Transcription regulation</keyword>
<evidence type="ECO:0000256" key="2">
    <source>
        <dbReference type="ARBA" id="ARBA00023125"/>
    </source>
</evidence>
<reference evidence="6 7" key="1">
    <citation type="submission" date="2021-01" db="EMBL/GenBank/DDBJ databases">
        <title>Whole genome shotgun sequence of Actinoplanes durhamensis NBRC 14914.</title>
        <authorList>
            <person name="Komaki H."/>
            <person name="Tamura T."/>
        </authorList>
    </citation>
    <scope>NUCLEOTIDE SEQUENCE [LARGE SCALE GENOMIC DNA]</scope>
    <source>
        <strain evidence="6 7">NBRC 14914</strain>
    </source>
</reference>
<evidence type="ECO:0000256" key="1">
    <source>
        <dbReference type="ARBA" id="ARBA00023015"/>
    </source>
</evidence>
<dbReference type="SUPFAM" id="SSF46785">
    <property type="entry name" value="Winged helix' DNA-binding domain"/>
    <property type="match status" value="1"/>
</dbReference>
<dbReference type="InterPro" id="IPR050707">
    <property type="entry name" value="HTH_MetabolicPath_Reg"/>
</dbReference>
<dbReference type="Gene3D" id="3.30.450.40">
    <property type="match status" value="1"/>
</dbReference>
<gene>
    <name evidence="6" type="ORF">Adu01nite_44610</name>
</gene>
<dbReference type="PANTHER" id="PTHR30136:SF24">
    <property type="entry name" value="HTH-TYPE TRANSCRIPTIONAL REPRESSOR ALLR"/>
    <property type="match status" value="1"/>
</dbReference>
<dbReference type="InterPro" id="IPR036390">
    <property type="entry name" value="WH_DNA-bd_sf"/>
</dbReference>
<keyword evidence="2" id="KW-0238">DNA-binding</keyword>
<keyword evidence="3" id="KW-0804">Transcription</keyword>
<evidence type="ECO:0000313" key="7">
    <source>
        <dbReference type="Proteomes" id="UP000637628"/>
    </source>
</evidence>
<feature type="domain" description="HTH iclR-type" evidence="4">
    <location>
        <begin position="11"/>
        <end position="73"/>
    </location>
</feature>